<dbReference type="Proteomes" id="UP000307173">
    <property type="component" value="Unassembled WGS sequence"/>
</dbReference>
<comment type="caution">
    <text evidence="1">The sequence shown here is derived from an EMBL/GenBank/DDBJ whole genome shotgun (WGS) entry which is preliminary data.</text>
</comment>
<sequence>MRSLPQPRYSRKRTIQRIYRSIINLFSTGYVSDSSAFAHHTVLDKSTHKTKIRRSRITGKPTARNTLMNRLGNKVISELIEDENLIGNVVKNEFGGFSDNTMIVNDVNRNSKASFWHLWKNGERSDLELI</sequence>
<evidence type="ECO:0000313" key="2">
    <source>
        <dbReference type="Proteomes" id="UP000307173"/>
    </source>
</evidence>
<name>A0A4T0X1R5_9ASCO</name>
<dbReference type="AlphaFoldDB" id="A0A4T0X1R5"/>
<gene>
    <name evidence="1" type="ORF">CANINC_002237</name>
</gene>
<dbReference type="OrthoDB" id="3994402at2759"/>
<protein>
    <submittedName>
        <fullName evidence="1">Uncharacterized protein</fullName>
    </submittedName>
</protein>
<accession>A0A4T0X1R5</accession>
<keyword evidence="2" id="KW-1185">Reference proteome</keyword>
<proteinExistence type="predicted"/>
<organism evidence="1 2">
    <name type="scientific">Pichia inconspicua</name>
    <dbReference type="NCBI Taxonomy" id="52247"/>
    <lineage>
        <taxon>Eukaryota</taxon>
        <taxon>Fungi</taxon>
        <taxon>Dikarya</taxon>
        <taxon>Ascomycota</taxon>
        <taxon>Saccharomycotina</taxon>
        <taxon>Pichiomycetes</taxon>
        <taxon>Pichiales</taxon>
        <taxon>Pichiaceae</taxon>
        <taxon>Pichia</taxon>
    </lineage>
</organism>
<dbReference type="EMBL" id="SELW01000355">
    <property type="protein sequence ID" value="TID28969.1"/>
    <property type="molecule type" value="Genomic_DNA"/>
</dbReference>
<evidence type="ECO:0000313" key="1">
    <source>
        <dbReference type="EMBL" id="TID28969.1"/>
    </source>
</evidence>
<reference evidence="1 2" key="1">
    <citation type="journal article" date="2019" name="Front. Genet.">
        <title>Whole-Genome Sequencing of the Opportunistic Yeast Pathogen Candida inconspicua Uncovers Its Hybrid Origin.</title>
        <authorList>
            <person name="Mixao V."/>
            <person name="Hansen A.P."/>
            <person name="Saus E."/>
            <person name="Boekhout T."/>
            <person name="Lass-Florl C."/>
            <person name="Gabaldon T."/>
        </authorList>
    </citation>
    <scope>NUCLEOTIDE SEQUENCE [LARGE SCALE GENOMIC DNA]</scope>
    <source>
        <strain evidence="1 2">CBS 180</strain>
    </source>
</reference>